<keyword evidence="1" id="KW-1133">Transmembrane helix</keyword>
<evidence type="ECO:0000256" key="1">
    <source>
        <dbReference type="SAM" id="Phobius"/>
    </source>
</evidence>
<geneLocation type="nucleomorph" evidence="2"/>
<proteinExistence type="predicted"/>
<keyword evidence="1" id="KW-0812">Transmembrane</keyword>
<feature type="transmembrane region" description="Helical" evidence="1">
    <location>
        <begin position="95"/>
        <end position="114"/>
    </location>
</feature>
<accession>Q3LWH3</accession>
<dbReference type="AlphaFoldDB" id="Q3LWH3"/>
<organism evidence="2 3">
    <name type="scientific">Bigelowiella natans</name>
    <name type="common">Pedinomonas minutissima</name>
    <name type="synonym">Chlorarachnion sp. (strain CCMP621)</name>
    <dbReference type="NCBI Taxonomy" id="227086"/>
    <lineage>
        <taxon>Eukaryota</taxon>
        <taxon>Sar</taxon>
        <taxon>Rhizaria</taxon>
        <taxon>Cercozoa</taxon>
        <taxon>Chlorarachniophyceae</taxon>
        <taxon>Bigelowiella</taxon>
    </lineage>
</organism>
<dbReference type="Proteomes" id="UP000243425">
    <property type="component" value="Nucleomorph 1"/>
</dbReference>
<name>Q3LWH3_BIGNA</name>
<dbReference type="EMBL" id="DQ158856">
    <property type="protein sequence ID" value="ABA27193.1"/>
    <property type="molecule type" value="Genomic_DNA"/>
</dbReference>
<evidence type="ECO:0000313" key="2">
    <source>
        <dbReference type="EMBL" id="ABA27193.1"/>
    </source>
</evidence>
<keyword evidence="2" id="KW-0542">Nucleomorph</keyword>
<keyword evidence="1" id="KW-0472">Membrane</keyword>
<feature type="transmembrane region" description="Helical" evidence="1">
    <location>
        <begin position="61"/>
        <end position="83"/>
    </location>
</feature>
<dbReference type="RefSeq" id="XP_001712805.1">
    <property type="nucleotide sequence ID" value="XM_001712753.1"/>
</dbReference>
<evidence type="ECO:0000313" key="3">
    <source>
        <dbReference type="Proteomes" id="UP000243425"/>
    </source>
</evidence>
<reference evidence="2 3" key="1">
    <citation type="journal article" date="2006" name="Proc. Natl. Acad. Sci. U.S.A.">
        <title>Complete nucleotide sequence of the chlorarachniophyte nucleomorph: nature's smallest nucleus.</title>
        <authorList>
            <person name="Gilson P.R."/>
            <person name="Su V."/>
            <person name="Slamovits C.H."/>
            <person name="Reith M.E."/>
            <person name="Keeling P.J."/>
            <person name="McFadden G.I."/>
        </authorList>
    </citation>
    <scope>NUCLEOTIDE SEQUENCE [LARGE SCALE GENOMIC DNA]</scope>
    <source>
        <strain evidence="3">CCMP621</strain>
    </source>
</reference>
<dbReference type="GeneID" id="5788331"/>
<sequence length="134" mass="16147">MTFPTYIVIYIIAFSNKLICFLMYNFLNFLFTSVLKYFGFFSCPKKNKKTYFNNNLNSFPYTLFSISFIFIFIYFINCTNALLCSFNMDSFDRILIINSLMISYLELISLYLLYNLSIDTRLLKRFKKKLITYY</sequence>
<feature type="transmembrane region" description="Helical" evidence="1">
    <location>
        <begin position="7"/>
        <end position="27"/>
    </location>
</feature>
<protein>
    <submittedName>
        <fullName evidence="2">Uncharacterized protein</fullName>
    </submittedName>
</protein>